<accession>A0ACB6QEI3</accession>
<keyword evidence="2" id="KW-1185">Reference proteome</keyword>
<organism evidence="1 2">
    <name type="scientific">Lindgomyces ingoldianus</name>
    <dbReference type="NCBI Taxonomy" id="673940"/>
    <lineage>
        <taxon>Eukaryota</taxon>
        <taxon>Fungi</taxon>
        <taxon>Dikarya</taxon>
        <taxon>Ascomycota</taxon>
        <taxon>Pezizomycotina</taxon>
        <taxon>Dothideomycetes</taxon>
        <taxon>Pleosporomycetidae</taxon>
        <taxon>Pleosporales</taxon>
        <taxon>Lindgomycetaceae</taxon>
        <taxon>Lindgomyces</taxon>
    </lineage>
</organism>
<gene>
    <name evidence="1" type="ORF">BDR25DRAFT_269930</name>
</gene>
<dbReference type="Proteomes" id="UP000799755">
    <property type="component" value="Unassembled WGS sequence"/>
</dbReference>
<sequence>MAKKPIPEGWDSNLRPILIFISYFCLCLSLTVFIIGKLATSYYVLAKSKTASIPPRKHVLLFIFLAISSLATTWYHMVRYFQWSYNMWVMWRSFYELTPDEKHWGLWLRHTSLFKEAWEIAIIGHARYWWTHQIFLFACGLGLALEQKGIRRGIKHTWAFMLLGQIVAISFATNLFLLSLLVSPPPIPNRTRTAGLKGGGWLPPWLISALAVLLTVWPAYKLGSEDLWHSEEFMLPLLIPHIALMVLPIARAIVPPRYFTDGDITFSDRVYRYLWITTMGCGVMLWLRETVRAHRYSGFIGIYSAIMEHPAVTSVGWDVICCWISWVAWWTIQQQTPDDSVGSKDGSAEGKESELESVRLGSSVSGNALGGEVRRR</sequence>
<reference evidence="1" key="1">
    <citation type="journal article" date="2020" name="Stud. Mycol.">
        <title>101 Dothideomycetes genomes: a test case for predicting lifestyles and emergence of pathogens.</title>
        <authorList>
            <person name="Haridas S."/>
            <person name="Albert R."/>
            <person name="Binder M."/>
            <person name="Bloem J."/>
            <person name="Labutti K."/>
            <person name="Salamov A."/>
            <person name="Andreopoulos B."/>
            <person name="Baker S."/>
            <person name="Barry K."/>
            <person name="Bills G."/>
            <person name="Bluhm B."/>
            <person name="Cannon C."/>
            <person name="Castanera R."/>
            <person name="Culley D."/>
            <person name="Daum C."/>
            <person name="Ezra D."/>
            <person name="Gonzalez J."/>
            <person name="Henrissat B."/>
            <person name="Kuo A."/>
            <person name="Liang C."/>
            <person name="Lipzen A."/>
            <person name="Lutzoni F."/>
            <person name="Magnuson J."/>
            <person name="Mondo S."/>
            <person name="Nolan M."/>
            <person name="Ohm R."/>
            <person name="Pangilinan J."/>
            <person name="Park H.-J."/>
            <person name="Ramirez L."/>
            <person name="Alfaro M."/>
            <person name="Sun H."/>
            <person name="Tritt A."/>
            <person name="Yoshinaga Y."/>
            <person name="Zwiers L.-H."/>
            <person name="Turgeon B."/>
            <person name="Goodwin S."/>
            <person name="Spatafora J."/>
            <person name="Crous P."/>
            <person name="Grigoriev I."/>
        </authorList>
    </citation>
    <scope>NUCLEOTIDE SEQUENCE</scope>
    <source>
        <strain evidence="1">ATCC 200398</strain>
    </source>
</reference>
<protein>
    <submittedName>
        <fullName evidence="1">Uncharacterized protein</fullName>
    </submittedName>
</protein>
<dbReference type="EMBL" id="MU003529">
    <property type="protein sequence ID" value="KAF2465394.1"/>
    <property type="molecule type" value="Genomic_DNA"/>
</dbReference>
<evidence type="ECO:0000313" key="1">
    <source>
        <dbReference type="EMBL" id="KAF2465394.1"/>
    </source>
</evidence>
<name>A0ACB6QEI3_9PLEO</name>
<evidence type="ECO:0000313" key="2">
    <source>
        <dbReference type="Proteomes" id="UP000799755"/>
    </source>
</evidence>
<comment type="caution">
    <text evidence="1">The sequence shown here is derived from an EMBL/GenBank/DDBJ whole genome shotgun (WGS) entry which is preliminary data.</text>
</comment>
<proteinExistence type="predicted"/>